<comment type="similarity">
    <text evidence="2">Belongs to the ATPase g subunit family.</text>
</comment>
<evidence type="ECO:0000256" key="7">
    <source>
        <dbReference type="ARBA" id="ARBA00023128"/>
    </source>
</evidence>
<organism evidence="10 11">
    <name type="scientific">Molorchus minor</name>
    <dbReference type="NCBI Taxonomy" id="1323400"/>
    <lineage>
        <taxon>Eukaryota</taxon>
        <taxon>Metazoa</taxon>
        <taxon>Ecdysozoa</taxon>
        <taxon>Arthropoda</taxon>
        <taxon>Hexapoda</taxon>
        <taxon>Insecta</taxon>
        <taxon>Pterygota</taxon>
        <taxon>Neoptera</taxon>
        <taxon>Endopterygota</taxon>
        <taxon>Coleoptera</taxon>
        <taxon>Polyphaga</taxon>
        <taxon>Cucujiformia</taxon>
        <taxon>Chrysomeloidea</taxon>
        <taxon>Cerambycidae</taxon>
        <taxon>Lamiinae</taxon>
        <taxon>Monochamini</taxon>
        <taxon>Molorchus</taxon>
    </lineage>
</organism>
<evidence type="ECO:0000256" key="9">
    <source>
        <dbReference type="ARBA" id="ARBA00023310"/>
    </source>
</evidence>
<sequence length="77" mass="8810">MAKLIGKITPLVSKLAEQGRPKLQTFLKYAKVELTPPSPADIPQIRAGIGRLIKRSQKWLLEKYNSERCLVEHPRCR</sequence>
<keyword evidence="9" id="KW-0066">ATP synthesis</keyword>
<keyword evidence="5" id="KW-0375">Hydrogen ion transport</keyword>
<evidence type="ECO:0000313" key="10">
    <source>
        <dbReference type="EMBL" id="KAJ8967862.1"/>
    </source>
</evidence>
<dbReference type="Pfam" id="PF04718">
    <property type="entry name" value="ATP-synt_G"/>
    <property type="match status" value="1"/>
</dbReference>
<keyword evidence="11" id="KW-1185">Reference proteome</keyword>
<keyword evidence="3" id="KW-0813">Transport</keyword>
<dbReference type="Proteomes" id="UP001162164">
    <property type="component" value="Unassembled WGS sequence"/>
</dbReference>
<keyword evidence="6" id="KW-0406">Ion transport</keyword>
<evidence type="ECO:0000256" key="5">
    <source>
        <dbReference type="ARBA" id="ARBA00022781"/>
    </source>
</evidence>
<evidence type="ECO:0000256" key="2">
    <source>
        <dbReference type="ARBA" id="ARBA00005699"/>
    </source>
</evidence>
<evidence type="ECO:0000256" key="3">
    <source>
        <dbReference type="ARBA" id="ARBA00022448"/>
    </source>
</evidence>
<keyword evidence="4" id="KW-0138">CF(0)</keyword>
<name>A0ABQ9IXB2_9CUCU</name>
<keyword evidence="7" id="KW-0496">Mitochondrion</keyword>
<evidence type="ECO:0000256" key="4">
    <source>
        <dbReference type="ARBA" id="ARBA00022547"/>
    </source>
</evidence>
<evidence type="ECO:0000256" key="8">
    <source>
        <dbReference type="ARBA" id="ARBA00023136"/>
    </source>
</evidence>
<evidence type="ECO:0000256" key="1">
    <source>
        <dbReference type="ARBA" id="ARBA00004325"/>
    </source>
</evidence>
<dbReference type="EMBL" id="JAPWTJ010002114">
    <property type="protein sequence ID" value="KAJ8967862.1"/>
    <property type="molecule type" value="Genomic_DNA"/>
</dbReference>
<accession>A0ABQ9IXB2</accession>
<evidence type="ECO:0000256" key="6">
    <source>
        <dbReference type="ARBA" id="ARBA00023065"/>
    </source>
</evidence>
<proteinExistence type="inferred from homology"/>
<comment type="caution">
    <text evidence="10">The sequence shown here is derived from an EMBL/GenBank/DDBJ whole genome shotgun (WGS) entry which is preliminary data.</text>
</comment>
<dbReference type="InterPro" id="IPR006808">
    <property type="entry name" value="ATP_synth_F0_gsu_mt"/>
</dbReference>
<comment type="subcellular location">
    <subcellularLocation>
        <location evidence="1">Mitochondrion membrane</location>
    </subcellularLocation>
</comment>
<protein>
    <submittedName>
        <fullName evidence="10">Uncharacterized protein</fullName>
    </submittedName>
</protein>
<reference evidence="10" key="1">
    <citation type="journal article" date="2023" name="Insect Mol. Biol.">
        <title>Genome sequencing provides insights into the evolution of gene families encoding plant cell wall-degrading enzymes in longhorned beetles.</title>
        <authorList>
            <person name="Shin N.R."/>
            <person name="Okamura Y."/>
            <person name="Kirsch R."/>
            <person name="Pauchet Y."/>
        </authorList>
    </citation>
    <scope>NUCLEOTIDE SEQUENCE</scope>
    <source>
        <strain evidence="10">MMC_N1</strain>
    </source>
</reference>
<keyword evidence="8" id="KW-0472">Membrane</keyword>
<gene>
    <name evidence="10" type="ORF">NQ317_017629</name>
</gene>
<evidence type="ECO:0000313" key="11">
    <source>
        <dbReference type="Proteomes" id="UP001162164"/>
    </source>
</evidence>